<dbReference type="Gene3D" id="1.10.10.10">
    <property type="entry name" value="Winged helix-like DNA-binding domain superfamily/Winged helix DNA-binding domain"/>
    <property type="match status" value="1"/>
</dbReference>
<evidence type="ECO:0000256" key="1">
    <source>
        <dbReference type="ARBA" id="ARBA00004496"/>
    </source>
</evidence>
<dbReference type="Proteomes" id="UP001575652">
    <property type="component" value="Unassembled WGS sequence"/>
</dbReference>
<dbReference type="InterPro" id="IPR036390">
    <property type="entry name" value="WH_DNA-bd_sf"/>
</dbReference>
<comment type="subcellular location">
    <subcellularLocation>
        <location evidence="1">Cytoplasm</location>
    </subcellularLocation>
</comment>
<sequence>MPTDNPLALDRQLCFALYSGEKAVSAAYRELLGPLGLTYPQYLVMLALWEEDGQPVSGLGRRLGLDSGTLSPLLKRLESAGHLRRDRDAADERVVRARLTAAGAALRRDALPVPGELFARMGLDPAEAAELGRLLGKICSTGRAAAAQAPRGKDAP</sequence>
<protein>
    <submittedName>
        <fullName evidence="3">MarR family winged helix-turn-helix transcriptional regulator</fullName>
    </submittedName>
</protein>
<comment type="caution">
    <text evidence="3">The sequence shown here is derived from an EMBL/GenBank/DDBJ whole genome shotgun (WGS) entry which is preliminary data.</text>
</comment>
<gene>
    <name evidence="3" type="ORF">ACETWP_11290</name>
</gene>
<evidence type="ECO:0000313" key="3">
    <source>
        <dbReference type="EMBL" id="MFB0835175.1"/>
    </source>
</evidence>
<name>A0ABV4UNE0_9MICC</name>
<dbReference type="SUPFAM" id="SSF46785">
    <property type="entry name" value="Winged helix' DNA-binding domain"/>
    <property type="match status" value="1"/>
</dbReference>
<accession>A0ABV4UNE0</accession>
<proteinExistence type="predicted"/>
<evidence type="ECO:0000259" key="2">
    <source>
        <dbReference type="PROSITE" id="PS50995"/>
    </source>
</evidence>
<reference evidence="3 4" key="1">
    <citation type="submission" date="2024-09" db="EMBL/GenBank/DDBJ databases">
        <authorList>
            <person name="Salinas-Garcia M.A."/>
            <person name="Prieme A."/>
        </authorList>
    </citation>
    <scope>NUCLEOTIDE SEQUENCE [LARGE SCALE GENOMIC DNA]</scope>
    <source>
        <strain evidence="3 4">DSM 21081</strain>
    </source>
</reference>
<keyword evidence="4" id="KW-1185">Reference proteome</keyword>
<dbReference type="InterPro" id="IPR039422">
    <property type="entry name" value="MarR/SlyA-like"/>
</dbReference>
<dbReference type="Pfam" id="PF01047">
    <property type="entry name" value="MarR"/>
    <property type="match status" value="1"/>
</dbReference>
<evidence type="ECO:0000313" key="4">
    <source>
        <dbReference type="Proteomes" id="UP001575652"/>
    </source>
</evidence>
<feature type="domain" description="HTH marR-type" evidence="2">
    <location>
        <begin position="10"/>
        <end position="140"/>
    </location>
</feature>
<dbReference type="PROSITE" id="PS50995">
    <property type="entry name" value="HTH_MARR_2"/>
    <property type="match status" value="1"/>
</dbReference>
<organism evidence="3 4">
    <name type="scientific">Arthrobacter halodurans</name>
    <dbReference type="NCBI Taxonomy" id="516699"/>
    <lineage>
        <taxon>Bacteria</taxon>
        <taxon>Bacillati</taxon>
        <taxon>Actinomycetota</taxon>
        <taxon>Actinomycetes</taxon>
        <taxon>Micrococcales</taxon>
        <taxon>Micrococcaceae</taxon>
        <taxon>Arthrobacter</taxon>
    </lineage>
</organism>
<dbReference type="PANTHER" id="PTHR33164">
    <property type="entry name" value="TRANSCRIPTIONAL REGULATOR, MARR FAMILY"/>
    <property type="match status" value="1"/>
</dbReference>
<dbReference type="InterPro" id="IPR000835">
    <property type="entry name" value="HTH_MarR-typ"/>
</dbReference>
<dbReference type="RefSeq" id="WP_373972347.1">
    <property type="nucleotide sequence ID" value="NZ_JBHDLJ010000008.1"/>
</dbReference>
<dbReference type="InterPro" id="IPR036388">
    <property type="entry name" value="WH-like_DNA-bd_sf"/>
</dbReference>
<dbReference type="SMART" id="SM00347">
    <property type="entry name" value="HTH_MARR"/>
    <property type="match status" value="1"/>
</dbReference>
<dbReference type="EMBL" id="JBHDLJ010000008">
    <property type="protein sequence ID" value="MFB0835175.1"/>
    <property type="molecule type" value="Genomic_DNA"/>
</dbReference>
<dbReference type="PANTHER" id="PTHR33164:SF5">
    <property type="entry name" value="ORGANIC HYDROPEROXIDE RESISTANCE TRANSCRIPTIONAL REGULATOR"/>
    <property type="match status" value="1"/>
</dbReference>